<sequence>MFLKPLTILFLVQMMHLCQSAVVRKMLTIPEWKRLPFNSFGCQQGKVADVALFLDTSQHLTDKQFENQIQRAEQMVRLFRNFKTNDRHRYNRIAIITISDSIVKHVVKFKSQLNSPKYSRTDELVHILRKLHKNNETYSTSESRNGNEMLALKQLKRLSSKMRKEVAHVAFYFSADETVSKTDLRRAKFIRKLGIYFDIDASVKKLLDMKHCDMQISPPDESPRPICVAKRMVNLLLGIDPITLDGSKTKKIQHFIQSLRKELEEANGAKILIEEVKPTTDHLLQVEDAEQLTSHKEEILKCICKGW</sequence>
<proteinExistence type="predicted"/>
<feature type="domain" description="VWFA" evidence="2">
    <location>
        <begin position="49"/>
        <end position="299"/>
    </location>
</feature>
<comment type="caution">
    <text evidence="3">The sequence shown here is derived from an EMBL/GenBank/DDBJ whole genome shotgun (WGS) entry which is preliminary data.</text>
</comment>
<dbReference type="Gene3D" id="3.40.50.410">
    <property type="entry name" value="von Willebrand factor, type A domain"/>
    <property type="match status" value="1"/>
</dbReference>
<dbReference type="AlphaFoldDB" id="A0A812DJ81"/>
<evidence type="ECO:0000259" key="2">
    <source>
        <dbReference type="PROSITE" id="PS50234"/>
    </source>
</evidence>
<dbReference type="SUPFAM" id="SSF53300">
    <property type="entry name" value="vWA-like"/>
    <property type="match status" value="1"/>
</dbReference>
<dbReference type="Pfam" id="PF00092">
    <property type="entry name" value="VWA"/>
    <property type="match status" value="1"/>
</dbReference>
<keyword evidence="4" id="KW-1185">Reference proteome</keyword>
<dbReference type="Proteomes" id="UP000597762">
    <property type="component" value="Unassembled WGS sequence"/>
</dbReference>
<dbReference type="InterPro" id="IPR036465">
    <property type="entry name" value="vWFA_dom_sf"/>
</dbReference>
<evidence type="ECO:0000256" key="1">
    <source>
        <dbReference type="SAM" id="SignalP"/>
    </source>
</evidence>
<dbReference type="InterPro" id="IPR002035">
    <property type="entry name" value="VWF_A"/>
</dbReference>
<keyword evidence="1" id="KW-0732">Signal</keyword>
<reference evidence="3" key="1">
    <citation type="submission" date="2021-01" db="EMBL/GenBank/DDBJ databases">
        <authorList>
            <person name="Li R."/>
            <person name="Bekaert M."/>
        </authorList>
    </citation>
    <scope>NUCLEOTIDE SEQUENCE</scope>
    <source>
        <strain evidence="3">Farmed</strain>
    </source>
</reference>
<name>A0A812DJ81_ACAPH</name>
<accession>A0A812DJ81</accession>
<organism evidence="3 4">
    <name type="scientific">Acanthosepion pharaonis</name>
    <name type="common">Pharaoh cuttlefish</name>
    <name type="synonym">Sepia pharaonis</name>
    <dbReference type="NCBI Taxonomy" id="158019"/>
    <lineage>
        <taxon>Eukaryota</taxon>
        <taxon>Metazoa</taxon>
        <taxon>Spiralia</taxon>
        <taxon>Lophotrochozoa</taxon>
        <taxon>Mollusca</taxon>
        <taxon>Cephalopoda</taxon>
        <taxon>Coleoidea</taxon>
        <taxon>Decapodiformes</taxon>
        <taxon>Sepiida</taxon>
        <taxon>Sepiina</taxon>
        <taxon>Sepiidae</taxon>
        <taxon>Acanthosepion</taxon>
    </lineage>
</organism>
<protein>
    <recommendedName>
        <fullName evidence="2">VWFA domain-containing protein</fullName>
    </recommendedName>
</protein>
<feature type="chain" id="PRO_5032844205" description="VWFA domain-containing protein" evidence="1">
    <location>
        <begin position="21"/>
        <end position="307"/>
    </location>
</feature>
<gene>
    <name evidence="3" type="ORF">SPHA_53320</name>
</gene>
<evidence type="ECO:0000313" key="3">
    <source>
        <dbReference type="EMBL" id="CAE1299587.1"/>
    </source>
</evidence>
<dbReference type="PROSITE" id="PS50234">
    <property type="entry name" value="VWFA"/>
    <property type="match status" value="1"/>
</dbReference>
<dbReference type="EMBL" id="CAHIKZ030003382">
    <property type="protein sequence ID" value="CAE1299587.1"/>
    <property type="molecule type" value="Genomic_DNA"/>
</dbReference>
<evidence type="ECO:0000313" key="4">
    <source>
        <dbReference type="Proteomes" id="UP000597762"/>
    </source>
</evidence>
<dbReference type="OrthoDB" id="10289839at2759"/>
<feature type="signal peptide" evidence="1">
    <location>
        <begin position="1"/>
        <end position="20"/>
    </location>
</feature>